<dbReference type="InterPro" id="IPR010131">
    <property type="entry name" value="MdtP/NodT-like"/>
</dbReference>
<evidence type="ECO:0000313" key="2">
    <source>
        <dbReference type="EMBL" id="KTD76507.1"/>
    </source>
</evidence>
<dbReference type="AlphaFoldDB" id="A0A0W1A5A5"/>
<comment type="caution">
    <text evidence="2">The sequence shown here is derived from an EMBL/GenBank/DDBJ whole genome shotgun (WGS) entry which is preliminary data.</text>
</comment>
<dbReference type="SUPFAM" id="SSF56954">
    <property type="entry name" value="Outer membrane efflux proteins (OEP)"/>
    <property type="match status" value="1"/>
</dbReference>
<dbReference type="PANTHER" id="PTHR30203">
    <property type="entry name" value="OUTER MEMBRANE CATION EFFLUX PROTEIN"/>
    <property type="match status" value="1"/>
</dbReference>
<gene>
    <name evidence="2" type="ORF">Lwal_2229</name>
</gene>
<evidence type="ECO:0000256" key="1">
    <source>
        <dbReference type="ARBA" id="ARBA00007613"/>
    </source>
</evidence>
<name>A0A0W1A5A5_9GAMM</name>
<evidence type="ECO:0000313" key="3">
    <source>
        <dbReference type="Proteomes" id="UP000054729"/>
    </source>
</evidence>
<dbReference type="InterPro" id="IPR003423">
    <property type="entry name" value="OMP_efflux"/>
</dbReference>
<dbReference type="OrthoDB" id="9770517at2"/>
<reference evidence="2 3" key="1">
    <citation type="submission" date="2015-11" db="EMBL/GenBank/DDBJ databases">
        <title>Genomic analysis of 38 Legionella species identifies large and diverse effector repertoires.</title>
        <authorList>
            <person name="Burstein D."/>
            <person name="Amaro F."/>
            <person name="Zusman T."/>
            <person name="Lifshitz Z."/>
            <person name="Cohen O."/>
            <person name="Gilbert J.A."/>
            <person name="Pupko T."/>
            <person name="Shuman H.A."/>
            <person name="Segal G."/>
        </authorList>
    </citation>
    <scope>NUCLEOTIDE SEQUENCE [LARGE SCALE GENOMIC DNA]</scope>
    <source>
        <strain evidence="2 3">ATCC 51914</strain>
    </source>
</reference>
<sequence>MQQLVKLCLLTGLLTGCLYEKHFNPPKTPVRNQWTVSDKHIQQIDAQETPYLAWWRDFNDPTLNRLIEQGVQNNTSLNMSRGHIEEAEGELKKIRYQWIPTLDMVTGYSRNPATGFPGVLAVLIPNYTMNFFHQMKEHKRAKYTLAQVKAEDDALKLTIISQLSAAYFVYLAELERKKLLDRLEQDLVLYAKIADKVYKGGLSSEIEQQELFSEASVIQGELEVAERNIVISRNAVRYLLNQNPGEVKTEAHFLRLKNHKIIPGSLPLTVLKNRPDLQMAENELRASFEGIGLAASELLPTIQLDLIGGQAAGDSRYAWPRQKVYFNDQLFKMPLIKMSALGEIGKAKGLNKVSYYHYVDVLQKALRDTTNALADHDRYTNKLARTIKAQQHLAKAYILNYRLYKSGLQSYVSILNSKIALDKINIQLNQDKLQQLLSVVRLYQELAGGYKV</sequence>
<dbReference type="GO" id="GO:0015562">
    <property type="term" value="F:efflux transmembrane transporter activity"/>
    <property type="evidence" value="ECO:0007669"/>
    <property type="project" value="InterPro"/>
</dbReference>
<dbReference type="Proteomes" id="UP000054729">
    <property type="component" value="Unassembled WGS sequence"/>
</dbReference>
<accession>A0A0W1A5A5</accession>
<comment type="similarity">
    <text evidence="1">Belongs to the outer membrane factor (OMF) (TC 1.B.17) family.</text>
</comment>
<dbReference type="PROSITE" id="PS51257">
    <property type="entry name" value="PROKAR_LIPOPROTEIN"/>
    <property type="match status" value="1"/>
</dbReference>
<organism evidence="2 3">
    <name type="scientific">Legionella waltersii</name>
    <dbReference type="NCBI Taxonomy" id="66969"/>
    <lineage>
        <taxon>Bacteria</taxon>
        <taxon>Pseudomonadati</taxon>
        <taxon>Pseudomonadota</taxon>
        <taxon>Gammaproteobacteria</taxon>
        <taxon>Legionellales</taxon>
        <taxon>Legionellaceae</taxon>
        <taxon>Legionella</taxon>
    </lineage>
</organism>
<dbReference type="PATRIC" id="fig|66969.6.peg.2424"/>
<keyword evidence="3" id="KW-1185">Reference proteome</keyword>
<proteinExistence type="inferred from homology"/>
<dbReference type="Gene3D" id="2.20.200.10">
    <property type="entry name" value="Outer membrane efflux proteins (OEP)"/>
    <property type="match status" value="1"/>
</dbReference>
<dbReference type="Pfam" id="PF02321">
    <property type="entry name" value="OEP"/>
    <property type="match status" value="1"/>
</dbReference>
<dbReference type="STRING" id="66969.Lwal_2229"/>
<dbReference type="RefSeq" id="WP_058480859.1">
    <property type="nucleotide sequence ID" value="NZ_CAAAIQ010000001.1"/>
</dbReference>
<dbReference type="Gene3D" id="1.20.1600.10">
    <property type="entry name" value="Outer membrane efflux proteins (OEP)"/>
    <property type="match status" value="1"/>
</dbReference>
<dbReference type="EMBL" id="LNZB01000051">
    <property type="protein sequence ID" value="KTD76507.1"/>
    <property type="molecule type" value="Genomic_DNA"/>
</dbReference>
<protein>
    <submittedName>
        <fullName evidence="2">Outer membrane efflux protein</fullName>
    </submittedName>
</protein>